<proteinExistence type="predicted"/>
<evidence type="ECO:0000313" key="3">
    <source>
        <dbReference type="EMBL" id="KAL0490561.1"/>
    </source>
</evidence>
<reference evidence="3 4" key="1">
    <citation type="submission" date="2024-03" db="EMBL/GenBank/DDBJ databases">
        <title>The Acrasis kona genome and developmental transcriptomes reveal deep origins of eukaryotic multicellular pathways.</title>
        <authorList>
            <person name="Sheikh S."/>
            <person name="Fu C.-J."/>
            <person name="Brown M.W."/>
            <person name="Baldauf S.L."/>
        </authorList>
    </citation>
    <scope>NUCLEOTIDE SEQUENCE [LARGE SCALE GENOMIC DNA]</scope>
    <source>
        <strain evidence="3 4">ATCC MYA-3509</strain>
    </source>
</reference>
<feature type="transmembrane region" description="Helical" evidence="1">
    <location>
        <begin position="111"/>
        <end position="128"/>
    </location>
</feature>
<feature type="transmembrane region" description="Helical" evidence="1">
    <location>
        <begin position="69"/>
        <end position="90"/>
    </location>
</feature>
<feature type="transmembrane region" description="Helical" evidence="1">
    <location>
        <begin position="283"/>
        <end position="305"/>
    </location>
</feature>
<sequence>MRMGLLGRNTLLVVVLLGMASHTLAQRSTPTPSPTNGTGIVLSDTHLIFNLPHCPELIPYNTLQSPSTFFFFMLASLTALFLCLLVTCFYNHIRLPHVDAKIRTRTISNSMWILYFAGVFLRSLINAVRYGKPSDIITSAGATFVYHMNVTCMVLHGITGFCLTLALGYQYRYRCKMPLNPQTVAIETFRSCNDEQDAYSEDELDEDEDEEELKTQVENKGLITKQPSPSIEETKKESAFKTFLSYLFSMEFVGAFCLILFILSTALRANSVDDRNTEAFKWFQFSTVVLQRVPIFILSLLIMFSSRSSGPKITARIILFVAVVLNLANDMPMTYWHMFLQTSLCVYYVASVYDTFVILYWLSLLSWFVFLRAEYVRSQEETMFTAFVQSQNSFEQKI</sequence>
<evidence type="ECO:0000256" key="1">
    <source>
        <dbReference type="SAM" id="Phobius"/>
    </source>
</evidence>
<keyword evidence="1" id="KW-1133">Transmembrane helix</keyword>
<gene>
    <name evidence="3" type="ORF">AKO1_003044</name>
</gene>
<feature type="transmembrane region" description="Helical" evidence="1">
    <location>
        <begin position="243"/>
        <end position="263"/>
    </location>
</feature>
<evidence type="ECO:0000313" key="4">
    <source>
        <dbReference type="Proteomes" id="UP001431209"/>
    </source>
</evidence>
<organism evidence="3 4">
    <name type="scientific">Acrasis kona</name>
    <dbReference type="NCBI Taxonomy" id="1008807"/>
    <lineage>
        <taxon>Eukaryota</taxon>
        <taxon>Discoba</taxon>
        <taxon>Heterolobosea</taxon>
        <taxon>Tetramitia</taxon>
        <taxon>Eutetramitia</taxon>
        <taxon>Acrasidae</taxon>
        <taxon>Acrasis</taxon>
    </lineage>
</organism>
<dbReference type="Proteomes" id="UP001431209">
    <property type="component" value="Unassembled WGS sequence"/>
</dbReference>
<keyword evidence="1" id="KW-0472">Membrane</keyword>
<comment type="caution">
    <text evidence="3">The sequence shown here is derived from an EMBL/GenBank/DDBJ whole genome shotgun (WGS) entry which is preliminary data.</text>
</comment>
<keyword evidence="4" id="KW-1185">Reference proteome</keyword>
<keyword evidence="2" id="KW-0732">Signal</keyword>
<accession>A0AAW2ZN20</accession>
<protein>
    <submittedName>
        <fullName evidence="3">MLP2</fullName>
    </submittedName>
</protein>
<evidence type="ECO:0000256" key="2">
    <source>
        <dbReference type="SAM" id="SignalP"/>
    </source>
</evidence>
<feature type="transmembrane region" description="Helical" evidence="1">
    <location>
        <begin position="148"/>
        <end position="169"/>
    </location>
</feature>
<dbReference type="AlphaFoldDB" id="A0AAW2ZN20"/>
<feature type="transmembrane region" description="Helical" evidence="1">
    <location>
        <begin position="317"/>
        <end position="340"/>
    </location>
</feature>
<name>A0AAW2ZN20_9EUKA</name>
<feature type="chain" id="PRO_5043351921" evidence="2">
    <location>
        <begin position="26"/>
        <end position="398"/>
    </location>
</feature>
<keyword evidence="1" id="KW-0812">Transmembrane</keyword>
<feature type="transmembrane region" description="Helical" evidence="1">
    <location>
        <begin position="346"/>
        <end position="370"/>
    </location>
</feature>
<feature type="signal peptide" evidence="2">
    <location>
        <begin position="1"/>
        <end position="25"/>
    </location>
</feature>
<dbReference type="EMBL" id="JAOPGA020001696">
    <property type="protein sequence ID" value="KAL0490561.1"/>
    <property type="molecule type" value="Genomic_DNA"/>
</dbReference>